<evidence type="ECO:0000313" key="3">
    <source>
        <dbReference type="EMBL" id="NNJ27620.1"/>
    </source>
</evidence>
<keyword evidence="1" id="KW-0175">Coiled coil</keyword>
<evidence type="ECO:0000256" key="1">
    <source>
        <dbReference type="SAM" id="Coils"/>
    </source>
</evidence>
<dbReference type="InterPro" id="IPR003395">
    <property type="entry name" value="RecF/RecN/SMC_N"/>
</dbReference>
<feature type="coiled-coil region" evidence="1">
    <location>
        <begin position="45"/>
        <end position="83"/>
    </location>
</feature>
<gene>
    <name evidence="3" type="primary">smc</name>
    <name evidence="3" type="ORF">LzC2_37270</name>
</gene>
<reference evidence="3 4" key="1">
    <citation type="journal article" date="2020" name="Syst. Appl. Microbiol.">
        <title>Alienimonas chondri sp. nov., a novel planctomycete isolated from the biofilm of the red alga Chondrus crispus.</title>
        <authorList>
            <person name="Vitorino I."/>
            <person name="Albuquerque L."/>
            <person name="Wiegand S."/>
            <person name="Kallscheuer N."/>
            <person name="da Costa M.S."/>
            <person name="Lobo-da-Cunha A."/>
            <person name="Jogler C."/>
            <person name="Lage O.M."/>
        </authorList>
    </citation>
    <scope>NUCLEOTIDE SEQUENCE [LARGE SCALE GENOMIC DNA]</scope>
    <source>
        <strain evidence="3 4">LzC2</strain>
    </source>
</reference>
<sequence>MGSLNAAARAAERMSERDRLAEQAAVLAAEAETFAECRRAHAGRLQQVESRRKTLEDAARAAEDGLRDRSARLSASAERLREEYGIELEEVAAVTPRDRGPSALRELADERADDKRDEDTFALPSLDEERADLNRRVDALRGKLRALGAVDPDSLATLDELEERHGRLSRELADLVEAKRLLEDLIRRVNRDSKELFLETFASIRGHFQALFRQLFGGGEGDVRLEDESDPLECGVEVFARPPGKEPRNISLLSGGEKTIVCVGLLLAIFRSNPSPFCILDEVDAALDEANIGRFLGVMADFKKETQFLMVTHRKPSMCDADVLYGVTMQQSGVSKRLTVRFEDVGDDGNFKASAAGSDANDSEPGLLRAA</sequence>
<feature type="domain" description="RecF/RecN/SMC N-terminal" evidence="2">
    <location>
        <begin position="154"/>
        <end position="335"/>
    </location>
</feature>
<dbReference type="EMBL" id="WTPX01000175">
    <property type="protein sequence ID" value="NNJ27620.1"/>
    <property type="molecule type" value="Genomic_DNA"/>
</dbReference>
<dbReference type="Pfam" id="PF02463">
    <property type="entry name" value="SMC_N"/>
    <property type="match status" value="1"/>
</dbReference>
<dbReference type="PANTHER" id="PTHR18937">
    <property type="entry name" value="STRUCTURAL MAINTENANCE OF CHROMOSOMES SMC FAMILY MEMBER"/>
    <property type="match status" value="1"/>
</dbReference>
<dbReference type="Proteomes" id="UP000609651">
    <property type="component" value="Unassembled WGS sequence"/>
</dbReference>
<dbReference type="SUPFAM" id="SSF52540">
    <property type="entry name" value="P-loop containing nucleoside triphosphate hydrolases"/>
    <property type="match status" value="1"/>
</dbReference>
<protein>
    <submittedName>
        <fullName evidence="3">Chromosome partition protein Smc</fullName>
    </submittedName>
</protein>
<keyword evidence="4" id="KW-1185">Reference proteome</keyword>
<comment type="caution">
    <text evidence="3">The sequence shown here is derived from an EMBL/GenBank/DDBJ whole genome shotgun (WGS) entry which is preliminary data.</text>
</comment>
<feature type="coiled-coil region" evidence="1">
    <location>
        <begin position="123"/>
        <end position="195"/>
    </location>
</feature>
<accession>A0ABX1VJ99</accession>
<dbReference type="InterPro" id="IPR027417">
    <property type="entry name" value="P-loop_NTPase"/>
</dbReference>
<proteinExistence type="predicted"/>
<evidence type="ECO:0000259" key="2">
    <source>
        <dbReference type="Pfam" id="PF02463"/>
    </source>
</evidence>
<dbReference type="Gene3D" id="3.40.50.300">
    <property type="entry name" value="P-loop containing nucleotide triphosphate hydrolases"/>
    <property type="match status" value="1"/>
</dbReference>
<evidence type="ECO:0000313" key="4">
    <source>
        <dbReference type="Proteomes" id="UP000609651"/>
    </source>
</evidence>
<organism evidence="3 4">
    <name type="scientific">Alienimonas chondri</name>
    <dbReference type="NCBI Taxonomy" id="2681879"/>
    <lineage>
        <taxon>Bacteria</taxon>
        <taxon>Pseudomonadati</taxon>
        <taxon>Planctomycetota</taxon>
        <taxon>Planctomycetia</taxon>
        <taxon>Planctomycetales</taxon>
        <taxon>Planctomycetaceae</taxon>
        <taxon>Alienimonas</taxon>
    </lineage>
</organism>
<name>A0ABX1VJ99_9PLAN</name>